<evidence type="ECO:0000313" key="1">
    <source>
        <dbReference type="EMBL" id="MED4399807.1"/>
    </source>
</evidence>
<comment type="caution">
    <text evidence="1">The sequence shown here is derived from an EMBL/GenBank/DDBJ whole genome shotgun (WGS) entry which is preliminary data.</text>
</comment>
<accession>A0ABU6NRM9</accession>
<reference evidence="1 2" key="1">
    <citation type="submission" date="2023-03" db="EMBL/GenBank/DDBJ databases">
        <title>Bacillus Genome Sequencing.</title>
        <authorList>
            <person name="Dunlap C."/>
        </authorList>
    </citation>
    <scope>NUCLEOTIDE SEQUENCE [LARGE SCALE GENOMIC DNA]</scope>
    <source>
        <strain evidence="1 2">NRS-1717</strain>
    </source>
</reference>
<dbReference type="RefSeq" id="WP_328014528.1">
    <property type="nucleotide sequence ID" value="NZ_JARTFS010000001.1"/>
</dbReference>
<sequence length="64" mass="7488">MKAFITIELEIKFPDDDTKDLDEMLKKNGKSFNYHMSETIEEILVKEADIPKESIKSIEINRVD</sequence>
<keyword evidence="2" id="KW-1185">Reference proteome</keyword>
<protein>
    <submittedName>
        <fullName evidence="1">Uncharacterized protein</fullName>
    </submittedName>
</protein>
<dbReference type="Proteomes" id="UP001342826">
    <property type="component" value="Unassembled WGS sequence"/>
</dbReference>
<evidence type="ECO:0000313" key="2">
    <source>
        <dbReference type="Proteomes" id="UP001342826"/>
    </source>
</evidence>
<organism evidence="1 2">
    <name type="scientific">Metabacillus fastidiosus</name>
    <dbReference type="NCBI Taxonomy" id="1458"/>
    <lineage>
        <taxon>Bacteria</taxon>
        <taxon>Bacillati</taxon>
        <taxon>Bacillota</taxon>
        <taxon>Bacilli</taxon>
        <taxon>Bacillales</taxon>
        <taxon>Bacillaceae</taxon>
        <taxon>Metabacillus</taxon>
    </lineage>
</organism>
<gene>
    <name evidence="1" type="ORF">P9271_00340</name>
</gene>
<proteinExistence type="predicted"/>
<dbReference type="EMBL" id="JARTFS010000001">
    <property type="protein sequence ID" value="MED4399807.1"/>
    <property type="molecule type" value="Genomic_DNA"/>
</dbReference>
<name>A0ABU6NRM9_9BACI</name>